<dbReference type="Proteomes" id="UP000190166">
    <property type="component" value="Unassembled WGS sequence"/>
</dbReference>
<dbReference type="CDD" id="cd02440">
    <property type="entry name" value="AdoMet_MTases"/>
    <property type="match status" value="1"/>
</dbReference>
<evidence type="ECO:0000313" key="3">
    <source>
        <dbReference type="Proteomes" id="UP000190166"/>
    </source>
</evidence>
<name>A0A1T5NQZ7_9BACT</name>
<dbReference type="SUPFAM" id="SSF53335">
    <property type="entry name" value="S-adenosyl-L-methionine-dependent methyltransferases"/>
    <property type="match status" value="1"/>
</dbReference>
<gene>
    <name evidence="2" type="ORF">SAMN05660461_2602</name>
</gene>
<keyword evidence="2" id="KW-0489">Methyltransferase</keyword>
<dbReference type="Pfam" id="PF13847">
    <property type="entry name" value="Methyltransf_31"/>
    <property type="match status" value="1"/>
</dbReference>
<evidence type="ECO:0000313" key="2">
    <source>
        <dbReference type="EMBL" id="SKD02663.1"/>
    </source>
</evidence>
<dbReference type="GO" id="GO:0008168">
    <property type="term" value="F:methyltransferase activity"/>
    <property type="evidence" value="ECO:0007669"/>
    <property type="project" value="UniProtKB-KW"/>
</dbReference>
<dbReference type="InterPro" id="IPR025714">
    <property type="entry name" value="Methyltranfer_dom"/>
</dbReference>
<reference evidence="2 3" key="1">
    <citation type="submission" date="2017-02" db="EMBL/GenBank/DDBJ databases">
        <authorList>
            <person name="Peterson S.W."/>
        </authorList>
    </citation>
    <scope>NUCLEOTIDE SEQUENCE [LARGE SCALE GENOMIC DNA]</scope>
    <source>
        <strain evidence="2 3">DSM 18108</strain>
    </source>
</reference>
<organism evidence="2 3">
    <name type="scientific">Chitinophaga ginsengisegetis</name>
    <dbReference type="NCBI Taxonomy" id="393003"/>
    <lineage>
        <taxon>Bacteria</taxon>
        <taxon>Pseudomonadati</taxon>
        <taxon>Bacteroidota</taxon>
        <taxon>Chitinophagia</taxon>
        <taxon>Chitinophagales</taxon>
        <taxon>Chitinophagaceae</taxon>
        <taxon>Chitinophaga</taxon>
    </lineage>
</organism>
<dbReference type="AlphaFoldDB" id="A0A1T5NQZ7"/>
<dbReference type="InterPro" id="IPR029063">
    <property type="entry name" value="SAM-dependent_MTases_sf"/>
</dbReference>
<protein>
    <submittedName>
        <fullName evidence="2">Methyltransferase domain-containing protein</fullName>
    </submittedName>
</protein>
<feature type="domain" description="Methyltransferase" evidence="1">
    <location>
        <begin position="60"/>
        <end position="126"/>
    </location>
</feature>
<dbReference type="EMBL" id="FUZZ01000001">
    <property type="protein sequence ID" value="SKD02663.1"/>
    <property type="molecule type" value="Genomic_DNA"/>
</dbReference>
<keyword evidence="3" id="KW-1185">Reference proteome</keyword>
<accession>A0A1T5NQZ7</accession>
<keyword evidence="2" id="KW-0808">Transferase</keyword>
<dbReference type="RefSeq" id="WP_235015917.1">
    <property type="nucleotide sequence ID" value="NZ_FUZZ01000001.1"/>
</dbReference>
<sequence length="209" mass="24185">MPVNAYLCAFMQTSTLLKPNCYVNDAGFDWLYPEKIQQLSRRHWTPLSIAKAAARFLANEPGKKILDIGSGVGKFCLVGARFYPETNFYGIEQREELYQYALEAKAATQTRNVSFIHGNFTQEDLSAYDGFYFYNSFFENLVDQDQIDNKVEYSTSLYNYYSRFLFKKLASSASGTRLVTYHSLEDEVPPCYQMVDASTDLMLKMWIRR</sequence>
<evidence type="ECO:0000259" key="1">
    <source>
        <dbReference type="Pfam" id="PF13847"/>
    </source>
</evidence>
<dbReference type="STRING" id="393003.SAMN05660461_2602"/>
<proteinExistence type="predicted"/>
<dbReference type="Gene3D" id="3.40.50.150">
    <property type="entry name" value="Vaccinia Virus protein VP39"/>
    <property type="match status" value="1"/>
</dbReference>
<dbReference type="GO" id="GO:0032259">
    <property type="term" value="P:methylation"/>
    <property type="evidence" value="ECO:0007669"/>
    <property type="project" value="UniProtKB-KW"/>
</dbReference>